<keyword evidence="2" id="KW-0808">Transferase</keyword>
<evidence type="ECO:0000313" key="2">
    <source>
        <dbReference type="EMBL" id="NVY96203.1"/>
    </source>
</evidence>
<feature type="domain" description="Glycosyl transferase family 1" evidence="1">
    <location>
        <begin position="170"/>
        <end position="321"/>
    </location>
</feature>
<protein>
    <submittedName>
        <fullName evidence="2">Glycosyltransferase family 4 protein</fullName>
    </submittedName>
</protein>
<gene>
    <name evidence="2" type="ORF">HU830_03300</name>
</gene>
<accession>A0A850QZT6</accession>
<dbReference type="Pfam" id="PF00534">
    <property type="entry name" value="Glycos_transf_1"/>
    <property type="match status" value="1"/>
</dbReference>
<dbReference type="Proteomes" id="UP000563523">
    <property type="component" value="Unassembled WGS sequence"/>
</dbReference>
<name>A0A850QZT6_9LACO</name>
<keyword evidence="3" id="KW-1185">Reference proteome</keyword>
<dbReference type="InterPro" id="IPR050194">
    <property type="entry name" value="Glycosyltransferase_grp1"/>
</dbReference>
<evidence type="ECO:0000313" key="3">
    <source>
        <dbReference type="Proteomes" id="UP000563523"/>
    </source>
</evidence>
<reference evidence="2 3" key="1">
    <citation type="submission" date="2020-06" db="EMBL/GenBank/DDBJ databases">
        <authorList>
            <person name="Kang J."/>
        </authorList>
    </citation>
    <scope>NUCLEOTIDE SEQUENCE [LARGE SCALE GENOMIC DNA]</scope>
    <source>
        <strain evidence="2 3">DCY120</strain>
    </source>
</reference>
<dbReference type="InterPro" id="IPR001296">
    <property type="entry name" value="Glyco_trans_1"/>
</dbReference>
<sequence length="353" mass="40824">MYRNMFVHTRLLAYKRLDPDISFEVFVISNHKSEYEFEGIGVLEGTADNLRARLDLGQFDKIVIHFLTYKMVQVLLEYKNIPQIVWVHGFEALSWKRRLFNARSPKFLGYIFKNSIQLHAFHHYVEENINAHFVFVSKWMKKIASDDTDSIFHYSSIIPNGIDSHIFSFQKKDEKQRYKVLLIRPFTSRKYATDIAMKAIEKFSMEKDFLKYTFTIAGEGKYLKKDTAHISKLSNVTIIPSFQSQEQIEQLHNSNGVFLCPSRQDAQGVSMCEAMMSGLIPITSRSTAIPEFVDNQKDGYLTNSVEDIVDALRDIGNSPIKFGNMSVNSHQHVLDKCEQDNVIQKELSLIVRV</sequence>
<dbReference type="CDD" id="cd03801">
    <property type="entry name" value="GT4_PimA-like"/>
    <property type="match status" value="1"/>
</dbReference>
<dbReference type="Gene3D" id="3.40.50.2000">
    <property type="entry name" value="Glycogen Phosphorylase B"/>
    <property type="match status" value="2"/>
</dbReference>
<dbReference type="GO" id="GO:0016757">
    <property type="term" value="F:glycosyltransferase activity"/>
    <property type="evidence" value="ECO:0007669"/>
    <property type="project" value="InterPro"/>
</dbReference>
<dbReference type="SUPFAM" id="SSF53756">
    <property type="entry name" value="UDP-Glycosyltransferase/glycogen phosphorylase"/>
    <property type="match status" value="1"/>
</dbReference>
<dbReference type="EMBL" id="JABZEC010000002">
    <property type="protein sequence ID" value="NVY96203.1"/>
    <property type="molecule type" value="Genomic_DNA"/>
</dbReference>
<organism evidence="2 3">
    <name type="scientific">Bombilactobacillus apium</name>
    <dbReference type="NCBI Taxonomy" id="2675299"/>
    <lineage>
        <taxon>Bacteria</taxon>
        <taxon>Bacillati</taxon>
        <taxon>Bacillota</taxon>
        <taxon>Bacilli</taxon>
        <taxon>Lactobacillales</taxon>
        <taxon>Lactobacillaceae</taxon>
        <taxon>Bombilactobacillus</taxon>
    </lineage>
</organism>
<evidence type="ECO:0000259" key="1">
    <source>
        <dbReference type="Pfam" id="PF00534"/>
    </source>
</evidence>
<dbReference type="AlphaFoldDB" id="A0A850QZT6"/>
<dbReference type="PANTHER" id="PTHR45947:SF3">
    <property type="entry name" value="SULFOQUINOVOSYL TRANSFERASE SQD2"/>
    <property type="match status" value="1"/>
</dbReference>
<dbReference type="PANTHER" id="PTHR45947">
    <property type="entry name" value="SULFOQUINOVOSYL TRANSFERASE SQD2"/>
    <property type="match status" value="1"/>
</dbReference>
<dbReference type="RefSeq" id="WP_176942358.1">
    <property type="nucleotide sequence ID" value="NZ_JABZEC010000002.1"/>
</dbReference>
<comment type="caution">
    <text evidence="2">The sequence shown here is derived from an EMBL/GenBank/DDBJ whole genome shotgun (WGS) entry which is preliminary data.</text>
</comment>
<proteinExistence type="predicted"/>